<keyword evidence="6" id="KW-1185">Reference proteome</keyword>
<dbReference type="SMART" id="SM00863">
    <property type="entry name" value="tRNA_SAD"/>
    <property type="match status" value="1"/>
</dbReference>
<dbReference type="Proteomes" id="UP001583193">
    <property type="component" value="Unassembled WGS sequence"/>
</dbReference>
<evidence type="ECO:0000256" key="2">
    <source>
        <dbReference type="ARBA" id="ARBA00004496"/>
    </source>
</evidence>
<name>A0ABR3XQS2_9EURO</name>
<evidence type="ECO:0000256" key="3">
    <source>
        <dbReference type="ARBA" id="ARBA00008429"/>
    </source>
</evidence>
<evidence type="ECO:0000313" key="5">
    <source>
        <dbReference type="EMBL" id="KAL1878341.1"/>
    </source>
</evidence>
<organism evidence="5 6">
    <name type="scientific">Paecilomyces lecythidis</name>
    <dbReference type="NCBI Taxonomy" id="3004212"/>
    <lineage>
        <taxon>Eukaryota</taxon>
        <taxon>Fungi</taxon>
        <taxon>Dikarya</taxon>
        <taxon>Ascomycota</taxon>
        <taxon>Pezizomycotina</taxon>
        <taxon>Eurotiomycetes</taxon>
        <taxon>Eurotiomycetidae</taxon>
        <taxon>Eurotiales</taxon>
        <taxon>Thermoascaceae</taxon>
        <taxon>Paecilomyces</taxon>
    </lineage>
</organism>
<sequence>MASEENAPTKAVFQYDGALRTLETSVVSVESICQIRDTDRALFKQIEPDEFLVQTAETIFYAQGGGQPFDTGRMEKIPQNGASGCVFEIRAVRHATGSRILHLGRFKNGDKDIFQNGDTVRQSIDGAKRDLHSRLHTGGHILGLAVRRLASSLPGITELKAQHYPESAFVEFRGLIEGKHKEAIQKQVDQIVNEKLPVKVHWWDEATAKERCAFFPEGLGGNPQSDTIRVMDIEGAGAYPCGGTHVTDTSAVGKVNVRRISRQKGITKISYSVG</sequence>
<dbReference type="PANTHER" id="PTHR43462">
    <property type="entry name" value="ALANYL-TRNA EDITING PROTEIN"/>
    <property type="match status" value="1"/>
</dbReference>
<dbReference type="InterPro" id="IPR051335">
    <property type="entry name" value="Alanyl-tRNA_Editing_Enzymes"/>
</dbReference>
<dbReference type="InterPro" id="IPR018163">
    <property type="entry name" value="Thr/Ala-tRNA-synth_IIc_edit"/>
</dbReference>
<accession>A0ABR3XQS2</accession>
<evidence type="ECO:0000259" key="4">
    <source>
        <dbReference type="PROSITE" id="PS50860"/>
    </source>
</evidence>
<comment type="caution">
    <text evidence="5">The sequence shown here is derived from an EMBL/GenBank/DDBJ whole genome shotgun (WGS) entry which is preliminary data.</text>
</comment>
<dbReference type="InterPro" id="IPR018165">
    <property type="entry name" value="Ala-tRNA-synth_IIc_core"/>
</dbReference>
<gene>
    <name evidence="5" type="ORF">Plec18167_004413</name>
</gene>
<comment type="similarity">
    <text evidence="3">Belongs to the class-II aminoacyl-tRNA synthetase family. Alax-L subfamily.</text>
</comment>
<dbReference type="InterPro" id="IPR012947">
    <property type="entry name" value="tRNA_SAD"/>
</dbReference>
<dbReference type="Gene3D" id="2.40.30.130">
    <property type="match status" value="1"/>
</dbReference>
<comment type="cofactor">
    <cofactor evidence="1">
        <name>Zn(2+)</name>
        <dbReference type="ChEBI" id="CHEBI:29105"/>
    </cofactor>
</comment>
<dbReference type="Pfam" id="PF07973">
    <property type="entry name" value="tRNA_SAD"/>
    <property type="match status" value="1"/>
</dbReference>
<evidence type="ECO:0000313" key="6">
    <source>
        <dbReference type="Proteomes" id="UP001583193"/>
    </source>
</evidence>
<comment type="subcellular location">
    <subcellularLocation>
        <location evidence="2">Cytoplasm</location>
    </subcellularLocation>
</comment>
<feature type="domain" description="Alanyl-transfer RNA synthetases family profile" evidence="4">
    <location>
        <begin position="1"/>
        <end position="274"/>
    </location>
</feature>
<dbReference type="SUPFAM" id="SSF55186">
    <property type="entry name" value="ThrRS/AlaRS common domain"/>
    <property type="match status" value="1"/>
</dbReference>
<proteinExistence type="inferred from homology"/>
<dbReference type="PANTHER" id="PTHR43462:SF2">
    <property type="entry name" value="THREONYL AND ALANYL TRNA SYNTHETASE SECOND ADDITIONAL DOMAIN-CONTAINING PROTEIN"/>
    <property type="match status" value="1"/>
</dbReference>
<reference evidence="5 6" key="1">
    <citation type="journal article" date="2024" name="IMA Fungus">
        <title>IMA Genome - F19 : A genome assembly and annotation guide to empower mycologists, including annotated draft genome sequences of Ceratocystis pirilliformis, Diaporthe australafricana, Fusarium ophioides, Paecilomyces lecythidis, and Sporothrix stenoceras.</title>
        <authorList>
            <person name="Aylward J."/>
            <person name="Wilson A.M."/>
            <person name="Visagie C.M."/>
            <person name="Spraker J."/>
            <person name="Barnes I."/>
            <person name="Buitendag C."/>
            <person name="Ceriani C."/>
            <person name="Del Mar Angel L."/>
            <person name="du Plessis D."/>
            <person name="Fuchs T."/>
            <person name="Gasser K."/>
            <person name="Kramer D."/>
            <person name="Li W."/>
            <person name="Munsamy K."/>
            <person name="Piso A."/>
            <person name="Price J.L."/>
            <person name="Sonnekus B."/>
            <person name="Thomas C."/>
            <person name="van der Nest A."/>
            <person name="van Dijk A."/>
            <person name="van Heerden A."/>
            <person name="van Vuuren N."/>
            <person name="Yilmaz N."/>
            <person name="Duong T.A."/>
            <person name="van der Merwe N.A."/>
            <person name="Wingfield M.J."/>
            <person name="Wingfield B.D."/>
        </authorList>
    </citation>
    <scope>NUCLEOTIDE SEQUENCE [LARGE SCALE GENOMIC DNA]</scope>
    <source>
        <strain evidence="5 6">CMW 18167</strain>
    </source>
</reference>
<dbReference type="Gene3D" id="3.30.980.10">
    <property type="entry name" value="Threonyl-trna Synthetase, Chain A, domain 2"/>
    <property type="match status" value="1"/>
</dbReference>
<dbReference type="SUPFAM" id="SSF50447">
    <property type="entry name" value="Translation proteins"/>
    <property type="match status" value="1"/>
</dbReference>
<evidence type="ECO:0000256" key="1">
    <source>
        <dbReference type="ARBA" id="ARBA00001947"/>
    </source>
</evidence>
<protein>
    <recommendedName>
        <fullName evidence="4">Alanyl-transfer RNA synthetases family profile domain-containing protein</fullName>
    </recommendedName>
</protein>
<dbReference type="EMBL" id="JAVDPF010000012">
    <property type="protein sequence ID" value="KAL1878341.1"/>
    <property type="molecule type" value="Genomic_DNA"/>
</dbReference>
<dbReference type="InterPro" id="IPR009000">
    <property type="entry name" value="Transl_B-barrel_sf"/>
</dbReference>
<dbReference type="PROSITE" id="PS50860">
    <property type="entry name" value="AA_TRNA_LIGASE_II_ALA"/>
    <property type="match status" value="1"/>
</dbReference>